<dbReference type="PANTHER" id="PTHR34702:SF1">
    <property type="entry name" value="NA(+)_H(+) ANTIPORTER SUBUNIT F"/>
    <property type="match status" value="1"/>
</dbReference>
<evidence type="ECO:0000313" key="11">
    <source>
        <dbReference type="Proteomes" id="UP000050514"/>
    </source>
</evidence>
<sequence length="87" mass="9512">MNIEVLYFLALAMISLGLVLAFIRLVRGPSLPDRVVAIDLVVALAIGIIASYAILFDQPAFLDVAIIIALISFLGTIAFAYYIERRV</sequence>
<keyword evidence="3 8" id="KW-0813">Transport</keyword>
<evidence type="ECO:0008006" key="12">
    <source>
        <dbReference type="Google" id="ProtNLM"/>
    </source>
</evidence>
<gene>
    <name evidence="10" type="ORF">AC812_07330</name>
</gene>
<feature type="transmembrane region" description="Helical" evidence="9">
    <location>
        <begin position="61"/>
        <end position="83"/>
    </location>
</feature>
<keyword evidence="8" id="KW-0050">Antiport</keyword>
<feature type="transmembrane region" description="Helical" evidence="9">
    <location>
        <begin position="6"/>
        <end position="23"/>
    </location>
</feature>
<protein>
    <recommendedName>
        <fullName evidence="12">Cation:proton antiporter</fullName>
    </recommendedName>
</protein>
<comment type="similarity">
    <text evidence="2 8">Belongs to the CPA3 antiporters (TC 2.A.63) subunit F family.</text>
</comment>
<comment type="subcellular location">
    <subcellularLocation>
        <location evidence="1 8">Cell membrane</location>
        <topology evidence="1 8">Multi-pass membrane protein</topology>
    </subcellularLocation>
</comment>
<keyword evidence="5 9" id="KW-0812">Transmembrane</keyword>
<evidence type="ECO:0000256" key="5">
    <source>
        <dbReference type="ARBA" id="ARBA00022692"/>
    </source>
</evidence>
<dbReference type="Proteomes" id="UP000050514">
    <property type="component" value="Unassembled WGS sequence"/>
</dbReference>
<evidence type="ECO:0000256" key="3">
    <source>
        <dbReference type="ARBA" id="ARBA00022448"/>
    </source>
</evidence>
<feature type="transmembrane region" description="Helical" evidence="9">
    <location>
        <begin position="35"/>
        <end position="55"/>
    </location>
</feature>
<dbReference type="PIRSF" id="PIRSF028784">
    <property type="entry name" value="MrpF"/>
    <property type="match status" value="1"/>
</dbReference>
<evidence type="ECO:0000256" key="8">
    <source>
        <dbReference type="PIRNR" id="PIRNR028784"/>
    </source>
</evidence>
<evidence type="ECO:0000313" key="10">
    <source>
        <dbReference type="EMBL" id="KPL76444.1"/>
    </source>
</evidence>
<keyword evidence="7 8" id="KW-0472">Membrane</keyword>
<dbReference type="Pfam" id="PF04066">
    <property type="entry name" value="MrpF_PhaF"/>
    <property type="match status" value="1"/>
</dbReference>
<evidence type="ECO:0000256" key="2">
    <source>
        <dbReference type="ARBA" id="ARBA00009212"/>
    </source>
</evidence>
<dbReference type="EMBL" id="LGHJ01000012">
    <property type="protein sequence ID" value="KPL76444.1"/>
    <property type="molecule type" value="Genomic_DNA"/>
</dbReference>
<dbReference type="STRING" id="360411.AC812_07330"/>
<keyword evidence="8" id="KW-0406">Ion transport</keyword>
<evidence type="ECO:0000256" key="6">
    <source>
        <dbReference type="ARBA" id="ARBA00022989"/>
    </source>
</evidence>
<dbReference type="AlphaFoldDB" id="A0A0P6XMK5"/>
<evidence type="ECO:0000256" key="4">
    <source>
        <dbReference type="ARBA" id="ARBA00022475"/>
    </source>
</evidence>
<reference evidence="10 11" key="1">
    <citation type="submission" date="2015-07" db="EMBL/GenBank/DDBJ databases">
        <title>Draft genome of Bellilinea caldifistulae DSM 17877.</title>
        <authorList>
            <person name="Hemp J."/>
            <person name="Ward L.M."/>
            <person name="Pace L.A."/>
            <person name="Fischer W.W."/>
        </authorList>
    </citation>
    <scope>NUCLEOTIDE SEQUENCE [LARGE SCALE GENOMIC DNA]</scope>
    <source>
        <strain evidence="10 11">GOMI-1</strain>
    </source>
</reference>
<comment type="caution">
    <text evidence="10">The sequence shown here is derived from an EMBL/GenBank/DDBJ whole genome shotgun (WGS) entry which is preliminary data.</text>
</comment>
<keyword evidence="4 8" id="KW-1003">Cell membrane</keyword>
<evidence type="ECO:0000256" key="1">
    <source>
        <dbReference type="ARBA" id="ARBA00004651"/>
    </source>
</evidence>
<organism evidence="10 11">
    <name type="scientific">Bellilinea caldifistulae</name>
    <dbReference type="NCBI Taxonomy" id="360411"/>
    <lineage>
        <taxon>Bacteria</taxon>
        <taxon>Bacillati</taxon>
        <taxon>Chloroflexota</taxon>
        <taxon>Anaerolineae</taxon>
        <taxon>Anaerolineales</taxon>
        <taxon>Anaerolineaceae</taxon>
        <taxon>Bellilinea</taxon>
    </lineage>
</organism>
<keyword evidence="11" id="KW-1185">Reference proteome</keyword>
<dbReference type="InterPro" id="IPR007208">
    <property type="entry name" value="MrpF/PhaF-like"/>
</dbReference>
<name>A0A0P6XMK5_9CHLR</name>
<dbReference type="PANTHER" id="PTHR34702">
    <property type="entry name" value="NA(+)/H(+) ANTIPORTER SUBUNIT F1"/>
    <property type="match status" value="1"/>
</dbReference>
<dbReference type="PATRIC" id="fig|360411.5.peg.1597"/>
<proteinExistence type="inferred from homology"/>
<dbReference type="GO" id="GO:0015385">
    <property type="term" value="F:sodium:proton antiporter activity"/>
    <property type="evidence" value="ECO:0007669"/>
    <property type="project" value="TreeGrafter"/>
</dbReference>
<dbReference type="RefSeq" id="WP_061919603.1">
    <property type="nucleotide sequence ID" value="NZ_DF967971.1"/>
</dbReference>
<evidence type="ECO:0000256" key="9">
    <source>
        <dbReference type="SAM" id="Phobius"/>
    </source>
</evidence>
<keyword evidence="6 9" id="KW-1133">Transmembrane helix</keyword>
<accession>A0A0P6XMK5</accession>
<dbReference type="NCBIfam" id="NF009243">
    <property type="entry name" value="PRK12599.1-2"/>
    <property type="match status" value="1"/>
</dbReference>
<dbReference type="GO" id="GO:0005886">
    <property type="term" value="C:plasma membrane"/>
    <property type="evidence" value="ECO:0007669"/>
    <property type="project" value="UniProtKB-SubCell"/>
</dbReference>
<evidence type="ECO:0000256" key="7">
    <source>
        <dbReference type="ARBA" id="ARBA00023136"/>
    </source>
</evidence>
<dbReference type="OrthoDB" id="9799958at2"/>